<comment type="caution">
    <text evidence="2">The sequence shown here is derived from an EMBL/GenBank/DDBJ whole genome shotgun (WGS) entry which is preliminary data.</text>
</comment>
<feature type="compositionally biased region" description="Low complexity" evidence="1">
    <location>
        <begin position="7"/>
        <end position="36"/>
    </location>
</feature>
<protein>
    <submittedName>
        <fullName evidence="2">Uncharacterized protein</fullName>
    </submittedName>
</protein>
<evidence type="ECO:0000256" key="1">
    <source>
        <dbReference type="SAM" id="MobiDB-lite"/>
    </source>
</evidence>
<feature type="compositionally biased region" description="Acidic residues" evidence="1">
    <location>
        <begin position="77"/>
        <end position="93"/>
    </location>
</feature>
<dbReference type="AlphaFoldDB" id="A0A4Q4MU68"/>
<proteinExistence type="predicted"/>
<accession>A0A4Q4MU68</accession>
<feature type="region of interest" description="Disordered" evidence="1">
    <location>
        <begin position="66"/>
        <end position="93"/>
    </location>
</feature>
<evidence type="ECO:0000313" key="3">
    <source>
        <dbReference type="Proteomes" id="UP000291422"/>
    </source>
</evidence>
<organism evidence="2 3">
    <name type="scientific">Alternaria alternata</name>
    <name type="common">Alternaria rot fungus</name>
    <name type="synonym">Torula alternata</name>
    <dbReference type="NCBI Taxonomy" id="5599"/>
    <lineage>
        <taxon>Eukaryota</taxon>
        <taxon>Fungi</taxon>
        <taxon>Dikarya</taxon>
        <taxon>Ascomycota</taxon>
        <taxon>Pezizomycotina</taxon>
        <taxon>Dothideomycetes</taxon>
        <taxon>Pleosporomycetidae</taxon>
        <taxon>Pleosporales</taxon>
        <taxon>Pleosporineae</taxon>
        <taxon>Pleosporaceae</taxon>
        <taxon>Alternaria</taxon>
        <taxon>Alternaria sect. Alternaria</taxon>
        <taxon>Alternaria alternata complex</taxon>
    </lineage>
</organism>
<name>A0A4Q4MU68_ALTAL</name>
<evidence type="ECO:0000313" key="2">
    <source>
        <dbReference type="EMBL" id="RYN60368.1"/>
    </source>
</evidence>
<reference evidence="3" key="1">
    <citation type="journal article" date="2019" name="bioRxiv">
        <title>Genomics, evolutionary history and diagnostics of the Alternaria alternata species group including apple and Asian pear pathotypes.</title>
        <authorList>
            <person name="Armitage A.D."/>
            <person name="Cockerton H.M."/>
            <person name="Sreenivasaprasad S."/>
            <person name="Woodhall J.W."/>
            <person name="Lane C.R."/>
            <person name="Harrison R.J."/>
            <person name="Clarkson J.P."/>
        </authorList>
    </citation>
    <scope>NUCLEOTIDE SEQUENCE [LARGE SCALE GENOMIC DNA]</scope>
    <source>
        <strain evidence="3">FERA 1177</strain>
    </source>
</reference>
<dbReference type="Proteomes" id="UP000291422">
    <property type="component" value="Unassembled WGS sequence"/>
</dbReference>
<gene>
    <name evidence="2" type="ORF">AA0117_g13081</name>
</gene>
<feature type="region of interest" description="Disordered" evidence="1">
    <location>
        <begin position="1"/>
        <end position="36"/>
    </location>
</feature>
<dbReference type="EMBL" id="PDXD01000127">
    <property type="protein sequence ID" value="RYN60368.1"/>
    <property type="molecule type" value="Genomic_DNA"/>
</dbReference>
<sequence length="170" mass="18450">MAKRSRASTSSTAPAKRLRSSEPLSQRLSQRSLSPRQVLAAASQATTFESQLLESQLEAEIVAPIEGSQAGTVATTEAEDGGGNGDDDGDGDNFDGIDWQRLRGFIKPLATQRRVKSWIFRHGYRVVERSKPSKVWFICRYCHTHKVIDAGGSGVFDVSRATSAAASHLS</sequence>
<dbReference type="VEuPathDB" id="FungiDB:CC77DRAFT_900097"/>